<feature type="non-terminal residue" evidence="1">
    <location>
        <position position="108"/>
    </location>
</feature>
<accession>A0A1A8BM89</accession>
<dbReference type="EMBL" id="HADZ01004796">
    <property type="protein sequence ID" value="SBP68737.1"/>
    <property type="molecule type" value="Transcribed_RNA"/>
</dbReference>
<gene>
    <name evidence="1" type="primary">PSME4B</name>
</gene>
<protein>
    <submittedName>
        <fullName evidence="1">Proteasome (Prosome, macropain) activator subunit 4b</fullName>
    </submittedName>
</protein>
<dbReference type="AlphaFoldDB" id="A0A1A8BM89"/>
<proteinExistence type="predicted"/>
<evidence type="ECO:0000313" key="1">
    <source>
        <dbReference type="EMBL" id="SBP68737.1"/>
    </source>
</evidence>
<dbReference type="GO" id="GO:0000502">
    <property type="term" value="C:proteasome complex"/>
    <property type="evidence" value="ECO:0007669"/>
    <property type="project" value="UniProtKB-KW"/>
</dbReference>
<reference evidence="1" key="1">
    <citation type="submission" date="2016-05" db="EMBL/GenBank/DDBJ databases">
        <authorList>
            <person name="Lavstsen T."/>
            <person name="Jespersen J.S."/>
        </authorList>
    </citation>
    <scope>NUCLEOTIDE SEQUENCE</scope>
    <source>
        <tissue evidence="1">Brain</tissue>
    </source>
</reference>
<sequence>ANKNIHKKVLKVLKEEKKDYKHMTRKKKEREKCPFRTSSHKSYAVNFLPALKNWQCGCLGEQRFIRTMTWTRTFCDCFRLEFSKKKNSLWGTSFQSSPSSSWQTVQHT</sequence>
<reference evidence="1" key="2">
    <citation type="submission" date="2016-06" db="EMBL/GenBank/DDBJ databases">
        <title>The genome of a short-lived fish provides insights into sex chromosome evolution and the genetic control of aging.</title>
        <authorList>
            <person name="Reichwald K."/>
            <person name="Felder M."/>
            <person name="Petzold A."/>
            <person name="Koch P."/>
            <person name="Groth M."/>
            <person name="Platzer M."/>
        </authorList>
    </citation>
    <scope>NUCLEOTIDE SEQUENCE</scope>
    <source>
        <tissue evidence="1">Brain</tissue>
    </source>
</reference>
<name>A0A1A8BM89_NOTKA</name>
<organism evidence="1">
    <name type="scientific">Nothobranchius kadleci</name>
    <name type="common">African annual killifish</name>
    <dbReference type="NCBI Taxonomy" id="1051664"/>
    <lineage>
        <taxon>Eukaryota</taxon>
        <taxon>Metazoa</taxon>
        <taxon>Chordata</taxon>
        <taxon>Craniata</taxon>
        <taxon>Vertebrata</taxon>
        <taxon>Euteleostomi</taxon>
        <taxon>Actinopterygii</taxon>
        <taxon>Neopterygii</taxon>
        <taxon>Teleostei</taxon>
        <taxon>Neoteleostei</taxon>
        <taxon>Acanthomorphata</taxon>
        <taxon>Ovalentaria</taxon>
        <taxon>Atherinomorphae</taxon>
        <taxon>Cyprinodontiformes</taxon>
        <taxon>Nothobranchiidae</taxon>
        <taxon>Nothobranchius</taxon>
    </lineage>
</organism>
<keyword evidence="1" id="KW-0647">Proteasome</keyword>
<feature type="non-terminal residue" evidence="1">
    <location>
        <position position="1"/>
    </location>
</feature>